<dbReference type="InterPro" id="IPR015377">
    <property type="entry name" value="Fumarylacetoacetase_N"/>
</dbReference>
<dbReference type="InterPro" id="IPR011234">
    <property type="entry name" value="Fumarylacetoacetase-like_C"/>
</dbReference>
<comment type="cofactor">
    <cofactor evidence="1">
        <name>Ca(2+)</name>
        <dbReference type="ChEBI" id="CHEBI:29108"/>
    </cofactor>
</comment>
<evidence type="ECO:0000256" key="7">
    <source>
        <dbReference type="ARBA" id="ARBA00022837"/>
    </source>
</evidence>
<dbReference type="GO" id="GO:0006572">
    <property type="term" value="P:L-tyrosine catabolic process"/>
    <property type="evidence" value="ECO:0007669"/>
    <property type="project" value="UniProtKB-KW"/>
</dbReference>
<dbReference type="InterPro" id="IPR005959">
    <property type="entry name" value="Fumarylacetoacetase"/>
</dbReference>
<evidence type="ECO:0000256" key="1">
    <source>
        <dbReference type="ARBA" id="ARBA00001913"/>
    </source>
</evidence>
<dbReference type="UniPathway" id="UPA00139">
    <property type="reaction ID" value="UER00341"/>
</dbReference>
<dbReference type="SUPFAM" id="SSF63433">
    <property type="entry name" value="Fumarylacetoacetate hydrolase, FAH, N-terminal domain"/>
    <property type="match status" value="1"/>
</dbReference>
<evidence type="ECO:0000259" key="11">
    <source>
        <dbReference type="Pfam" id="PF01557"/>
    </source>
</evidence>
<gene>
    <name evidence="13" type="ORF">UFOPK3662_00377</name>
</gene>
<comment type="cofactor">
    <cofactor evidence="2">
        <name>Mg(2+)</name>
        <dbReference type="ChEBI" id="CHEBI:18420"/>
    </cofactor>
</comment>
<reference evidence="13" key="1">
    <citation type="submission" date="2020-05" db="EMBL/GenBank/DDBJ databases">
        <authorList>
            <person name="Chiriac C."/>
            <person name="Salcher M."/>
            <person name="Ghai R."/>
            <person name="Kavagutti S V."/>
        </authorList>
    </citation>
    <scope>NUCLEOTIDE SEQUENCE</scope>
</reference>
<dbReference type="AlphaFoldDB" id="A0A6J7HN87"/>
<dbReference type="InterPro" id="IPR036462">
    <property type="entry name" value="Fumarylacetoacetase_N_sf"/>
</dbReference>
<dbReference type="NCBIfam" id="TIGR01266">
    <property type="entry name" value="fum_ac_acetase"/>
    <property type="match status" value="1"/>
</dbReference>
<evidence type="ECO:0000259" key="12">
    <source>
        <dbReference type="Pfam" id="PF09298"/>
    </source>
</evidence>
<evidence type="ECO:0000256" key="5">
    <source>
        <dbReference type="ARBA" id="ARBA00022723"/>
    </source>
</evidence>
<sequence length="406" mass="43829">MTHHAPTWVSGAAGSGFDVDHLPYGVFARSGEHPRVAVRIGDQVLDLSIVAAADMVDTHALFDQPTLNPFMAAGPTVWESTRAWVTGLLTDETERDLVEPALSPVDSVRMLMPFTVGDYVDFYASEHHASNVGRMFRPDAEPLLPNWKHLPVGYHGRSGTVVVSGTDVVRPCGQRKAPDADLPTYGPSARLDIEAELGFVVGVPSAMGERVAAADFARHTFGVVGLNDWSARDIQAWEYVPLGPFLGKSFATSISAWVTPLAALDAAWTELPEQDDPEVLDYLRVEGPAGLDIDVEVVLDGEVVARPPYRTMYWSPAQMLAHTTVNGASVRTGDLWGSGTVSGPERDQRGSLLELSWGGKEPFTVDGRERTFLEDGDEVTLRYTAPGTGGGRISLGEVTGRILPAR</sequence>
<dbReference type="SUPFAM" id="SSF56529">
    <property type="entry name" value="FAH"/>
    <property type="match status" value="1"/>
</dbReference>
<dbReference type="Pfam" id="PF01557">
    <property type="entry name" value="FAA_hydrolase"/>
    <property type="match status" value="1"/>
</dbReference>
<keyword evidence="7" id="KW-0106">Calcium</keyword>
<dbReference type="FunFam" id="3.90.850.10:FF:000011">
    <property type="entry name" value="Fumarylacetoacetase"/>
    <property type="match status" value="1"/>
</dbReference>
<dbReference type="GO" id="GO:0004334">
    <property type="term" value="F:fumarylacetoacetase activity"/>
    <property type="evidence" value="ECO:0007669"/>
    <property type="project" value="UniProtKB-EC"/>
</dbReference>
<keyword evidence="8" id="KW-0460">Magnesium</keyword>
<evidence type="ECO:0000256" key="9">
    <source>
        <dbReference type="ARBA" id="ARBA00022878"/>
    </source>
</evidence>
<comment type="pathway">
    <text evidence="3">Amino-acid degradation; L-phenylalanine degradation; acetoacetate and fumarate from L-phenylalanine: step 6/6.</text>
</comment>
<keyword evidence="10" id="KW-0585">Phenylalanine catabolism</keyword>
<dbReference type="InterPro" id="IPR036663">
    <property type="entry name" value="Fumarylacetoacetase_C_sf"/>
</dbReference>
<name>A0A6J7HN87_9ZZZZ</name>
<evidence type="ECO:0000256" key="3">
    <source>
        <dbReference type="ARBA" id="ARBA00004782"/>
    </source>
</evidence>
<evidence type="ECO:0000256" key="2">
    <source>
        <dbReference type="ARBA" id="ARBA00001946"/>
    </source>
</evidence>
<feature type="domain" description="Fumarylacetoacetase N-terminal" evidence="12">
    <location>
        <begin position="21"/>
        <end position="113"/>
    </location>
</feature>
<dbReference type="Gene3D" id="3.90.850.10">
    <property type="entry name" value="Fumarylacetoacetase-like, C-terminal domain"/>
    <property type="match status" value="1"/>
</dbReference>
<keyword evidence="9" id="KW-0828">Tyrosine catabolism</keyword>
<proteinExistence type="predicted"/>
<keyword evidence="5" id="KW-0479">Metal-binding</keyword>
<feature type="domain" description="Fumarylacetoacetase-like C-terminal" evidence="11">
    <location>
        <begin position="120"/>
        <end position="385"/>
    </location>
</feature>
<dbReference type="EMBL" id="CAFBMW010000002">
    <property type="protein sequence ID" value="CAB4917109.1"/>
    <property type="molecule type" value="Genomic_DNA"/>
</dbReference>
<evidence type="ECO:0000256" key="8">
    <source>
        <dbReference type="ARBA" id="ARBA00022842"/>
    </source>
</evidence>
<dbReference type="PANTHER" id="PTHR43069:SF2">
    <property type="entry name" value="FUMARYLACETOACETASE"/>
    <property type="match status" value="1"/>
</dbReference>
<evidence type="ECO:0000256" key="4">
    <source>
        <dbReference type="ARBA" id="ARBA00012094"/>
    </source>
</evidence>
<dbReference type="GO" id="GO:0006559">
    <property type="term" value="P:L-phenylalanine catabolic process"/>
    <property type="evidence" value="ECO:0007669"/>
    <property type="project" value="UniProtKB-UniPathway"/>
</dbReference>
<protein>
    <recommendedName>
        <fullName evidence="4">fumarylacetoacetase</fullName>
        <ecNumber evidence="4">3.7.1.2</ecNumber>
    </recommendedName>
</protein>
<keyword evidence="6" id="KW-0378">Hydrolase</keyword>
<dbReference type="GO" id="GO:1902000">
    <property type="term" value="P:homogentisate catabolic process"/>
    <property type="evidence" value="ECO:0007669"/>
    <property type="project" value="TreeGrafter"/>
</dbReference>
<organism evidence="13">
    <name type="scientific">freshwater metagenome</name>
    <dbReference type="NCBI Taxonomy" id="449393"/>
    <lineage>
        <taxon>unclassified sequences</taxon>
        <taxon>metagenomes</taxon>
        <taxon>ecological metagenomes</taxon>
    </lineage>
</organism>
<dbReference type="EC" id="3.7.1.2" evidence="4"/>
<evidence type="ECO:0000256" key="10">
    <source>
        <dbReference type="ARBA" id="ARBA00023232"/>
    </source>
</evidence>
<accession>A0A6J7HN87</accession>
<dbReference type="GO" id="GO:0046872">
    <property type="term" value="F:metal ion binding"/>
    <property type="evidence" value="ECO:0007669"/>
    <property type="project" value="UniProtKB-KW"/>
</dbReference>
<dbReference type="Gene3D" id="2.30.30.230">
    <property type="entry name" value="Fumarylacetoacetase, N-terminal domain"/>
    <property type="match status" value="1"/>
</dbReference>
<dbReference type="PANTHER" id="PTHR43069">
    <property type="entry name" value="FUMARYLACETOACETASE"/>
    <property type="match status" value="1"/>
</dbReference>
<evidence type="ECO:0000256" key="6">
    <source>
        <dbReference type="ARBA" id="ARBA00022801"/>
    </source>
</evidence>
<evidence type="ECO:0000313" key="13">
    <source>
        <dbReference type="EMBL" id="CAB4917109.1"/>
    </source>
</evidence>
<dbReference type="Pfam" id="PF09298">
    <property type="entry name" value="FAA_hydrolase_N"/>
    <property type="match status" value="1"/>
</dbReference>